<feature type="binding site" evidence="9">
    <location>
        <position position="363"/>
    </location>
    <ligand>
        <name>ATP</name>
        <dbReference type="ChEBI" id="CHEBI:30616"/>
    </ligand>
</feature>
<feature type="compositionally biased region" description="Low complexity" evidence="10">
    <location>
        <begin position="181"/>
        <end position="196"/>
    </location>
</feature>
<dbReference type="PROSITE" id="PS00108">
    <property type="entry name" value="PROTEIN_KINASE_ST"/>
    <property type="match status" value="1"/>
</dbReference>
<evidence type="ECO:0000256" key="10">
    <source>
        <dbReference type="SAM" id="MobiDB-lite"/>
    </source>
</evidence>
<feature type="compositionally biased region" description="Low complexity" evidence="10">
    <location>
        <begin position="18"/>
        <end position="35"/>
    </location>
</feature>
<dbReference type="PANTHER" id="PTHR24343:SF137">
    <property type="entry name" value="SERINE_THREONINE-PROTEIN KINASE HRK1"/>
    <property type="match status" value="1"/>
</dbReference>
<feature type="region of interest" description="Disordered" evidence="10">
    <location>
        <begin position="882"/>
        <end position="901"/>
    </location>
</feature>
<comment type="catalytic activity">
    <reaction evidence="8">
        <text>L-seryl-[protein] + ATP = O-phospho-L-seryl-[protein] + ADP + H(+)</text>
        <dbReference type="Rhea" id="RHEA:17989"/>
        <dbReference type="Rhea" id="RHEA-COMP:9863"/>
        <dbReference type="Rhea" id="RHEA-COMP:11604"/>
        <dbReference type="ChEBI" id="CHEBI:15378"/>
        <dbReference type="ChEBI" id="CHEBI:29999"/>
        <dbReference type="ChEBI" id="CHEBI:30616"/>
        <dbReference type="ChEBI" id="CHEBI:83421"/>
        <dbReference type="ChEBI" id="CHEBI:456216"/>
        <dbReference type="EC" id="2.7.11.1"/>
    </reaction>
</comment>
<feature type="compositionally biased region" description="Polar residues" evidence="10">
    <location>
        <begin position="284"/>
        <end position="296"/>
    </location>
</feature>
<dbReference type="InterPro" id="IPR011009">
    <property type="entry name" value="Kinase-like_dom_sf"/>
</dbReference>
<evidence type="ECO:0000256" key="4">
    <source>
        <dbReference type="ARBA" id="ARBA00022741"/>
    </source>
</evidence>
<feature type="compositionally biased region" description="Basic residues" evidence="10">
    <location>
        <begin position="168"/>
        <end position="180"/>
    </location>
</feature>
<name>A0A9P3LDR5_9APHY</name>
<feature type="region of interest" description="Disordered" evidence="10">
    <location>
        <begin position="1"/>
        <end position="322"/>
    </location>
</feature>
<feature type="compositionally biased region" description="Basic and acidic residues" evidence="10">
    <location>
        <begin position="752"/>
        <end position="767"/>
    </location>
</feature>
<keyword evidence="2" id="KW-0723">Serine/threonine-protein kinase</keyword>
<dbReference type="GO" id="GO:0004674">
    <property type="term" value="F:protein serine/threonine kinase activity"/>
    <property type="evidence" value="ECO:0007669"/>
    <property type="project" value="UniProtKB-KW"/>
</dbReference>
<feature type="compositionally biased region" description="Basic and acidic residues" evidence="10">
    <location>
        <begin position="575"/>
        <end position="594"/>
    </location>
</feature>
<feature type="compositionally biased region" description="Acidic residues" evidence="10">
    <location>
        <begin position="890"/>
        <end position="900"/>
    </location>
</feature>
<feature type="region of interest" description="Disordered" evidence="10">
    <location>
        <begin position="747"/>
        <end position="827"/>
    </location>
</feature>
<feature type="region of interest" description="Disordered" evidence="10">
    <location>
        <begin position="558"/>
        <end position="693"/>
    </location>
</feature>
<feature type="compositionally biased region" description="Polar residues" evidence="10">
    <location>
        <begin position="117"/>
        <end position="126"/>
    </location>
</feature>
<feature type="compositionally biased region" description="Low complexity" evidence="10">
    <location>
        <begin position="621"/>
        <end position="649"/>
    </location>
</feature>
<dbReference type="PROSITE" id="PS00107">
    <property type="entry name" value="PROTEIN_KINASE_ATP"/>
    <property type="match status" value="1"/>
</dbReference>
<evidence type="ECO:0000259" key="11">
    <source>
        <dbReference type="PROSITE" id="PS50011"/>
    </source>
</evidence>
<dbReference type="EMBL" id="BPQB01000018">
    <property type="protein sequence ID" value="GJE90849.1"/>
    <property type="molecule type" value="Genomic_DNA"/>
</dbReference>
<dbReference type="SUPFAM" id="SSF56112">
    <property type="entry name" value="Protein kinase-like (PK-like)"/>
    <property type="match status" value="1"/>
</dbReference>
<accession>A0A9P3LDR5</accession>
<comment type="caution">
    <text evidence="12">The sequence shown here is derived from an EMBL/GenBank/DDBJ whole genome shotgun (WGS) entry which is preliminary data.</text>
</comment>
<dbReference type="FunFam" id="1.10.510.10:FF:000595">
    <property type="entry name" value="Protein kinase, putative (AFU_orthologue AFUA_5G11840)"/>
    <property type="match status" value="1"/>
</dbReference>
<dbReference type="EC" id="2.7.11.1" evidence="1"/>
<evidence type="ECO:0000256" key="5">
    <source>
        <dbReference type="ARBA" id="ARBA00022777"/>
    </source>
</evidence>
<keyword evidence="5" id="KW-0418">Kinase</keyword>
<feature type="domain" description="Protein kinase" evidence="11">
    <location>
        <begin position="332"/>
        <end position="625"/>
    </location>
</feature>
<dbReference type="SMART" id="SM00220">
    <property type="entry name" value="S_TKc"/>
    <property type="match status" value="1"/>
</dbReference>
<feature type="compositionally biased region" description="Low complexity" evidence="10">
    <location>
        <begin position="265"/>
        <end position="283"/>
    </location>
</feature>
<dbReference type="OrthoDB" id="6513151at2759"/>
<evidence type="ECO:0000256" key="8">
    <source>
        <dbReference type="ARBA" id="ARBA00048679"/>
    </source>
</evidence>
<dbReference type="Pfam" id="PF00069">
    <property type="entry name" value="Pkinase"/>
    <property type="match status" value="1"/>
</dbReference>
<evidence type="ECO:0000256" key="9">
    <source>
        <dbReference type="PROSITE-ProRule" id="PRU10141"/>
    </source>
</evidence>
<feature type="compositionally biased region" description="Polar residues" evidence="10">
    <location>
        <begin position="46"/>
        <end position="55"/>
    </location>
</feature>
<sequence>MASPLPTPAPSQRDADPSDSSSAQQQQEQALQPARRPSKKFLSALPGQSTPSPIRTSAPSTPESENPPTPSPTNSSRFPFANRVRKASQVFSSAPASPALGSPANTPPRKNSDAGEQHTSSTQSGTHPGDSTPPDESASGEHVPPSSSAPSIKSAKPKDGPLHDLKRFLNHHIPHHHHHTPSASTAPASVGSATPAEATQPPSSQRRGSQFETTSDLIDAAHQAATVHDSPEAGSSKPREHRLAGLLRPHKEKKEKDHSKELRQSPSPSASSVATASSKTSRSPPRSVQSTSSRESAPNHKQVKRRSPEKSPSLSVPSLSSATQVHLSKKYGKWGRVLGSGAGGTVRLIKASAKHGGTIYAVKEFRPKRQGESEREYQKKVTAEFCVGSTLKHKNIIETVDIVSDHGHYYEVMEYAPYDLFSVVMSGKMTRPEIYCVFRQICDGVEYLHSLGLAHRDLKLDNCVMTSDNIVKLIDFGTATVFHYPGKKQTMATGVVGSDPYLAPEILHTDEYDPRKTDVWSVAIIFLCMILRRFPWTIPDPKVDPSFRAFVHAHPNLSEKPAQKKKQIEPPKAPADVKEETDKESQSDDKEDAKSTASSSNSPTLDDRLTAERDPQRGDSGHTSSDSSSATSDGVSRTTSADTANTTDTCLTVPSNEIIPPFHTGTMQSSSTPMLPGFLCDGTPLKPTESPSQMDMDLSVRKFARPASSTESLPATASPTICPHDIPCSPTIRPSHNRASTIHNLNSLKSVEVAEHSPRTDGVKEHDYVEDESKDAEERGRSSDKTPQQETKPEKPRTPSRKPAPSPKETPRRRPRADSRASVATFHQGGAESIFRLLPRETRPAIQRMMFVEPSARCTLTDLLYGKGRSGDLLCGCNSHDKDSPRCADHEEDPDSEDNGDAWLKSIETCAVGRQAHHTHIKVAVDEKSPKKRFF</sequence>
<dbReference type="InterPro" id="IPR000719">
    <property type="entry name" value="Prot_kinase_dom"/>
</dbReference>
<dbReference type="InterPro" id="IPR008271">
    <property type="entry name" value="Ser/Thr_kinase_AS"/>
</dbReference>
<dbReference type="Proteomes" id="UP000703269">
    <property type="component" value="Unassembled WGS sequence"/>
</dbReference>
<feature type="compositionally biased region" description="Basic and acidic residues" evidence="10">
    <location>
        <begin position="605"/>
        <end position="620"/>
    </location>
</feature>
<evidence type="ECO:0000313" key="12">
    <source>
        <dbReference type="EMBL" id="GJE90849.1"/>
    </source>
</evidence>
<feature type="compositionally biased region" description="Basic and acidic residues" evidence="10">
    <location>
        <begin position="156"/>
        <end position="167"/>
    </location>
</feature>
<evidence type="ECO:0000256" key="6">
    <source>
        <dbReference type="ARBA" id="ARBA00022840"/>
    </source>
</evidence>
<evidence type="ECO:0000256" key="3">
    <source>
        <dbReference type="ARBA" id="ARBA00022679"/>
    </source>
</evidence>
<evidence type="ECO:0000256" key="2">
    <source>
        <dbReference type="ARBA" id="ARBA00022527"/>
    </source>
</evidence>
<dbReference type="GO" id="GO:0005829">
    <property type="term" value="C:cytosol"/>
    <property type="evidence" value="ECO:0007669"/>
    <property type="project" value="TreeGrafter"/>
</dbReference>
<evidence type="ECO:0000256" key="1">
    <source>
        <dbReference type="ARBA" id="ARBA00012513"/>
    </source>
</evidence>
<feature type="compositionally biased region" description="Polar residues" evidence="10">
    <location>
        <begin position="200"/>
        <end position="216"/>
    </location>
</feature>
<feature type="compositionally biased region" description="Low complexity" evidence="10">
    <location>
        <begin position="144"/>
        <end position="154"/>
    </location>
</feature>
<feature type="compositionally biased region" description="Low complexity" evidence="10">
    <location>
        <begin position="310"/>
        <end position="321"/>
    </location>
</feature>
<dbReference type="PANTHER" id="PTHR24343">
    <property type="entry name" value="SERINE/THREONINE KINASE"/>
    <property type="match status" value="1"/>
</dbReference>
<keyword evidence="6 9" id="KW-0067">ATP-binding</keyword>
<keyword evidence="4 9" id="KW-0547">Nucleotide-binding</keyword>
<comment type="catalytic activity">
    <reaction evidence="7">
        <text>L-threonyl-[protein] + ATP = O-phospho-L-threonyl-[protein] + ADP + H(+)</text>
        <dbReference type="Rhea" id="RHEA:46608"/>
        <dbReference type="Rhea" id="RHEA-COMP:11060"/>
        <dbReference type="Rhea" id="RHEA-COMP:11605"/>
        <dbReference type="ChEBI" id="CHEBI:15378"/>
        <dbReference type="ChEBI" id="CHEBI:30013"/>
        <dbReference type="ChEBI" id="CHEBI:30616"/>
        <dbReference type="ChEBI" id="CHEBI:61977"/>
        <dbReference type="ChEBI" id="CHEBI:456216"/>
        <dbReference type="EC" id="2.7.11.1"/>
    </reaction>
</comment>
<dbReference type="Gene3D" id="1.10.510.10">
    <property type="entry name" value="Transferase(Phosphotransferase) domain 1"/>
    <property type="match status" value="1"/>
</dbReference>
<feature type="compositionally biased region" description="Polar residues" evidence="10">
    <location>
        <begin position="595"/>
        <end position="604"/>
    </location>
</feature>
<reference evidence="12 13" key="1">
    <citation type="submission" date="2021-08" db="EMBL/GenBank/DDBJ databases">
        <title>Draft Genome Sequence of Phanerochaete sordida strain YK-624.</title>
        <authorList>
            <person name="Mori T."/>
            <person name="Dohra H."/>
            <person name="Suzuki T."/>
            <person name="Kawagishi H."/>
            <person name="Hirai H."/>
        </authorList>
    </citation>
    <scope>NUCLEOTIDE SEQUENCE [LARGE SCALE GENOMIC DNA]</scope>
    <source>
        <strain evidence="12 13">YK-624</strain>
    </source>
</reference>
<evidence type="ECO:0000313" key="13">
    <source>
        <dbReference type="Proteomes" id="UP000703269"/>
    </source>
</evidence>
<keyword evidence="13" id="KW-1185">Reference proteome</keyword>
<proteinExistence type="predicted"/>
<gene>
    <name evidence="12" type="ORF">PsYK624_069930</name>
</gene>
<dbReference type="InterPro" id="IPR017441">
    <property type="entry name" value="Protein_kinase_ATP_BS"/>
</dbReference>
<feature type="compositionally biased region" description="Low complexity" evidence="10">
    <location>
        <begin position="92"/>
        <end position="104"/>
    </location>
</feature>
<evidence type="ECO:0000256" key="7">
    <source>
        <dbReference type="ARBA" id="ARBA00047899"/>
    </source>
</evidence>
<keyword evidence="3" id="KW-0808">Transferase</keyword>
<dbReference type="AlphaFoldDB" id="A0A9P3LDR5"/>
<dbReference type="GO" id="GO:0005524">
    <property type="term" value="F:ATP binding"/>
    <property type="evidence" value="ECO:0007669"/>
    <property type="project" value="UniProtKB-UniRule"/>
</dbReference>
<feature type="compositionally biased region" description="Basic and acidic residues" evidence="10">
    <location>
        <begin position="809"/>
        <end position="819"/>
    </location>
</feature>
<feature type="compositionally biased region" description="Basic and acidic residues" evidence="10">
    <location>
        <begin position="252"/>
        <end position="263"/>
    </location>
</feature>
<organism evidence="12 13">
    <name type="scientific">Phanerochaete sordida</name>
    <dbReference type="NCBI Taxonomy" id="48140"/>
    <lineage>
        <taxon>Eukaryota</taxon>
        <taxon>Fungi</taxon>
        <taxon>Dikarya</taxon>
        <taxon>Basidiomycota</taxon>
        <taxon>Agaricomycotina</taxon>
        <taxon>Agaricomycetes</taxon>
        <taxon>Polyporales</taxon>
        <taxon>Phanerochaetaceae</taxon>
        <taxon>Phanerochaete</taxon>
    </lineage>
</organism>
<dbReference type="PROSITE" id="PS50011">
    <property type="entry name" value="PROTEIN_KINASE_DOM"/>
    <property type="match status" value="1"/>
</dbReference>
<protein>
    <recommendedName>
        <fullName evidence="1">non-specific serine/threonine protein kinase</fullName>
        <ecNumber evidence="1">2.7.11.1</ecNumber>
    </recommendedName>
</protein>